<dbReference type="EMBL" id="RDQH01000335">
    <property type="protein sequence ID" value="RXH89481.1"/>
    <property type="molecule type" value="Genomic_DNA"/>
</dbReference>
<feature type="coiled-coil region" evidence="1">
    <location>
        <begin position="73"/>
        <end position="100"/>
    </location>
</feature>
<evidence type="ECO:0000256" key="2">
    <source>
        <dbReference type="SAM" id="MobiDB-lite"/>
    </source>
</evidence>
<name>A0A498J7V0_MALDO</name>
<protein>
    <submittedName>
        <fullName evidence="4">Uncharacterized protein</fullName>
    </submittedName>
</protein>
<dbReference type="Proteomes" id="UP000290289">
    <property type="component" value="Chromosome 9"/>
</dbReference>
<accession>A0A498J7V0</accession>
<feature type="region of interest" description="Disordered" evidence="2">
    <location>
        <begin position="371"/>
        <end position="392"/>
    </location>
</feature>
<feature type="region of interest" description="Disordered" evidence="2">
    <location>
        <begin position="251"/>
        <end position="270"/>
    </location>
</feature>
<evidence type="ECO:0000256" key="1">
    <source>
        <dbReference type="SAM" id="Coils"/>
    </source>
</evidence>
<evidence type="ECO:0000256" key="3">
    <source>
        <dbReference type="SAM" id="Phobius"/>
    </source>
</evidence>
<feature type="transmembrane region" description="Helical" evidence="3">
    <location>
        <begin position="666"/>
        <end position="687"/>
    </location>
</feature>
<feature type="compositionally biased region" description="Polar residues" evidence="2">
    <location>
        <begin position="556"/>
        <end position="566"/>
    </location>
</feature>
<comment type="caution">
    <text evidence="4">The sequence shown here is derived from an EMBL/GenBank/DDBJ whole genome shotgun (WGS) entry which is preliminary data.</text>
</comment>
<feature type="compositionally biased region" description="Polar residues" evidence="2">
    <location>
        <begin position="383"/>
        <end position="392"/>
    </location>
</feature>
<organism evidence="4 5">
    <name type="scientific">Malus domestica</name>
    <name type="common">Apple</name>
    <name type="synonym">Pyrus malus</name>
    <dbReference type="NCBI Taxonomy" id="3750"/>
    <lineage>
        <taxon>Eukaryota</taxon>
        <taxon>Viridiplantae</taxon>
        <taxon>Streptophyta</taxon>
        <taxon>Embryophyta</taxon>
        <taxon>Tracheophyta</taxon>
        <taxon>Spermatophyta</taxon>
        <taxon>Magnoliopsida</taxon>
        <taxon>eudicotyledons</taxon>
        <taxon>Gunneridae</taxon>
        <taxon>Pentapetalae</taxon>
        <taxon>rosids</taxon>
        <taxon>fabids</taxon>
        <taxon>Rosales</taxon>
        <taxon>Rosaceae</taxon>
        <taxon>Amygdaloideae</taxon>
        <taxon>Maleae</taxon>
        <taxon>Malus</taxon>
    </lineage>
</organism>
<keyword evidence="3" id="KW-1133">Transmembrane helix</keyword>
<feature type="compositionally biased region" description="Basic and acidic residues" evidence="2">
    <location>
        <begin position="587"/>
        <end position="602"/>
    </location>
</feature>
<dbReference type="AlphaFoldDB" id="A0A498J7V0"/>
<evidence type="ECO:0000313" key="4">
    <source>
        <dbReference type="EMBL" id="RXH89481.1"/>
    </source>
</evidence>
<dbReference type="PANTHER" id="PTHR34778:SF6">
    <property type="entry name" value="SHUGOSHIN C-TERMINAL DOMAIN-CONTAINING PROTEIN"/>
    <property type="match status" value="1"/>
</dbReference>
<feature type="region of interest" description="Disordered" evidence="2">
    <location>
        <begin position="287"/>
        <end position="316"/>
    </location>
</feature>
<dbReference type="STRING" id="3750.A0A498J7V0"/>
<keyword evidence="3" id="KW-0472">Membrane</keyword>
<sequence length="790" mass="88265">MDDEAQKMEALKKVYAEIILNTAKEAAARVMASERKALRYQHDLQFTKDEALRVLCRLKQMLDSKTSEAEITSLSQQRKIEELEAQLQEAEDIITDLRSELKQVWSELERVNNNQVKPLDEQMTREDASFSYNPIPEPIILSSSATGHETIPTSGPKNIKANRGIEHKCCNEMKRSVSDLDKFFAPDSDLASIIMRPKEPELLRNGCTQRIRAFERNLLDDKPLPSGYVDNSICHEKNELVIKANDKEEEKCGSPSFSDNSVEEVNGPSLEETKRNAKVHTLRRRQTGFGKAKTSGRYRPSELMKSHQQTSVPSRCRVYSVNGKDSSQKEACILPSIKTKNVDMTGTSSGLEESSQHSSCYFMDRVKNIPKGKRKRKMKSKNDITTSLTSTDQPSSVLSRCRTFAYLLYGGVKSWEDQPITTENAAKMKSLPRLDPGLILMRNDVDPISGSASVTVSMKGMNKSGTVQDAADKDMELIDVPVLMTESDGIENSEAPNSELDLCSVDVSLMNSELKTVKVSLMNSELEHVNASLVKSELNDASALLMSSELKDVRASEQSNGSPSRVDNSRLLKYTFQRKRKNSSRNPGEESTAKRRMEEKECVAQQPQTTDELSRDSRRLAQVARQMGLRTTIGGTQKNQKNDSLVLTAAATGGGGGGGGGGCDHWRAWVFLLLNLVLLAVVFTSISSRTSNTDRNRECENNAEGFKRNEGAKRREYRCPSAPQIVKRVKVCDDEVCKRSASGGGESEQERVEDDTEEEEVRKLSKEDLNERVEAFIVMFRQHLVSDSRN</sequence>
<evidence type="ECO:0000313" key="5">
    <source>
        <dbReference type="Proteomes" id="UP000290289"/>
    </source>
</evidence>
<keyword evidence="3" id="KW-0812">Transmembrane</keyword>
<keyword evidence="5" id="KW-1185">Reference proteome</keyword>
<feature type="region of interest" description="Disordered" evidence="2">
    <location>
        <begin position="554"/>
        <end position="617"/>
    </location>
</feature>
<gene>
    <name evidence="4" type="ORF">DVH24_031838</name>
</gene>
<dbReference type="PANTHER" id="PTHR34778">
    <property type="entry name" value="OS02G0580700 PROTEIN"/>
    <property type="match status" value="1"/>
</dbReference>
<proteinExistence type="predicted"/>
<feature type="region of interest" description="Disordered" evidence="2">
    <location>
        <begin position="738"/>
        <end position="765"/>
    </location>
</feature>
<reference evidence="4 5" key="1">
    <citation type="submission" date="2018-10" db="EMBL/GenBank/DDBJ databases">
        <title>A high-quality apple genome assembly.</title>
        <authorList>
            <person name="Hu J."/>
        </authorList>
    </citation>
    <scope>NUCLEOTIDE SEQUENCE [LARGE SCALE GENOMIC DNA]</scope>
    <source>
        <strain evidence="5">cv. HFTH1</strain>
        <tissue evidence="4">Young leaf</tissue>
    </source>
</reference>
<keyword evidence="1" id="KW-0175">Coiled coil</keyword>